<evidence type="ECO:0000259" key="2">
    <source>
        <dbReference type="Pfam" id="PF00892"/>
    </source>
</evidence>
<feature type="transmembrane region" description="Helical" evidence="1">
    <location>
        <begin position="358"/>
        <end position="378"/>
    </location>
</feature>
<evidence type="ECO:0000256" key="1">
    <source>
        <dbReference type="SAM" id="Phobius"/>
    </source>
</evidence>
<dbReference type="InParanoid" id="A0A152A387"/>
<feature type="transmembrane region" description="Helical" evidence="1">
    <location>
        <begin position="329"/>
        <end position="351"/>
    </location>
</feature>
<feature type="transmembrane region" description="Helical" evidence="1">
    <location>
        <begin position="201"/>
        <end position="218"/>
    </location>
</feature>
<proteinExistence type="predicted"/>
<keyword evidence="1" id="KW-0812">Transmembrane</keyword>
<dbReference type="GO" id="GO:0016020">
    <property type="term" value="C:membrane"/>
    <property type="evidence" value="ECO:0007669"/>
    <property type="project" value="InterPro"/>
</dbReference>
<dbReference type="Proteomes" id="UP000076078">
    <property type="component" value="Unassembled WGS sequence"/>
</dbReference>
<dbReference type="InterPro" id="IPR000620">
    <property type="entry name" value="EamA_dom"/>
</dbReference>
<dbReference type="OMA" id="GHTGMNA"/>
<keyword evidence="4" id="KW-1185">Reference proteome</keyword>
<feature type="transmembrane region" description="Helical" evidence="1">
    <location>
        <begin position="62"/>
        <end position="85"/>
    </location>
</feature>
<dbReference type="PANTHER" id="PTHR22911:SF76">
    <property type="entry name" value="EAMA DOMAIN-CONTAINING PROTEIN"/>
    <property type="match status" value="1"/>
</dbReference>
<dbReference type="AlphaFoldDB" id="A0A152A387"/>
<feature type="domain" description="EamA" evidence="2">
    <location>
        <begin position="259"/>
        <end position="403"/>
    </location>
</feature>
<feature type="transmembrane region" description="Helical" evidence="1">
    <location>
        <begin position="171"/>
        <end position="189"/>
    </location>
</feature>
<feature type="transmembrane region" description="Helical" evidence="1">
    <location>
        <begin position="258"/>
        <end position="277"/>
    </location>
</feature>
<feature type="transmembrane region" description="Helical" evidence="1">
    <location>
        <begin position="97"/>
        <end position="116"/>
    </location>
</feature>
<dbReference type="Pfam" id="PF00892">
    <property type="entry name" value="EamA"/>
    <property type="match status" value="1"/>
</dbReference>
<keyword evidence="1" id="KW-1133">Transmembrane helix</keyword>
<reference evidence="3 4" key="1">
    <citation type="submission" date="2015-12" db="EMBL/GenBank/DDBJ databases">
        <title>Dictyostelia acquired genes for synthesis and detection of signals that induce cell-type specialization by lateral gene transfer from prokaryotes.</title>
        <authorList>
            <person name="Gloeckner G."/>
            <person name="Schaap P."/>
        </authorList>
    </citation>
    <scope>NUCLEOTIDE SEQUENCE [LARGE SCALE GENOMIC DNA]</scope>
    <source>
        <strain evidence="3 4">TK</strain>
    </source>
</reference>
<accession>A0A152A387</accession>
<dbReference type="PANTHER" id="PTHR22911">
    <property type="entry name" value="ACYL-MALONYL CONDENSING ENZYME-RELATED"/>
    <property type="match status" value="1"/>
</dbReference>
<evidence type="ECO:0000313" key="4">
    <source>
        <dbReference type="Proteomes" id="UP000076078"/>
    </source>
</evidence>
<evidence type="ECO:0000313" key="3">
    <source>
        <dbReference type="EMBL" id="KYR00567.1"/>
    </source>
</evidence>
<protein>
    <recommendedName>
        <fullName evidence="2">EamA domain-containing protein</fullName>
    </recommendedName>
</protein>
<feature type="transmembrane region" description="Helical" evidence="1">
    <location>
        <begin position="284"/>
        <end position="309"/>
    </location>
</feature>
<keyword evidence="1" id="KW-0472">Membrane</keyword>
<comment type="caution">
    <text evidence="3">The sequence shown here is derived from an EMBL/GenBank/DDBJ whole genome shotgun (WGS) entry which is preliminary data.</text>
</comment>
<sequence>MTPLLNDENEINDNEILLDTLSKVDNEETITNGEELEVVDNEKDENNEKTEQPVVYIFKTPVWVWMVLVFALFTMSSAGSVLMMINVPPLLKASWRLQSTSLFLFFGLFYDLNSFYQYITVMKIKKLYYSVMGPYQKQLDEKEQEKMVENEKKKLQEISEIWNKLFQRNTIALIVATGLILGLHFAFWVTSLNETTLPHSLLFVTSSPLMVIVVMLVLRKPITKMEIIGALVGFLGLLITLLGSFISTTGSGSQRPTVYGDLLALLGAACIVFYLFVGQKLRQWLPLFMYAFPVTFIGSILLTVLSLIFETAPEAIRSYSIVGWFQRDYILKVLYLGIFPGLFGHTGVNGIIKYIEPVIISVTLLLEPPIGSLIGYILGVSDGIDIFTLIGGPIIIGGCILVTISNSKKK</sequence>
<dbReference type="InterPro" id="IPR037185">
    <property type="entry name" value="EmrE-like"/>
</dbReference>
<name>A0A152A387_TIELA</name>
<dbReference type="SUPFAM" id="SSF103481">
    <property type="entry name" value="Multidrug resistance efflux transporter EmrE"/>
    <property type="match status" value="1"/>
</dbReference>
<feature type="transmembrane region" description="Helical" evidence="1">
    <location>
        <begin position="227"/>
        <end position="246"/>
    </location>
</feature>
<gene>
    <name evidence="3" type="ORF">DLAC_02584</name>
</gene>
<dbReference type="OrthoDB" id="74158at2759"/>
<dbReference type="EMBL" id="LODT01000013">
    <property type="protein sequence ID" value="KYR00567.1"/>
    <property type="molecule type" value="Genomic_DNA"/>
</dbReference>
<organism evidence="3 4">
    <name type="scientific">Tieghemostelium lacteum</name>
    <name type="common">Slime mold</name>
    <name type="synonym">Dictyostelium lacteum</name>
    <dbReference type="NCBI Taxonomy" id="361077"/>
    <lineage>
        <taxon>Eukaryota</taxon>
        <taxon>Amoebozoa</taxon>
        <taxon>Evosea</taxon>
        <taxon>Eumycetozoa</taxon>
        <taxon>Dictyostelia</taxon>
        <taxon>Dictyosteliales</taxon>
        <taxon>Raperosteliaceae</taxon>
        <taxon>Tieghemostelium</taxon>
    </lineage>
</organism>
<feature type="transmembrane region" description="Helical" evidence="1">
    <location>
        <begin position="384"/>
        <end position="404"/>
    </location>
</feature>